<sequence>MNNASFILTIRIFVIGILLFISNDCTVSVVRRPENFVADKEQYPHEVAILIPKAVREYNYPTNMTTAFNIGEALEQSMKLRAKTQFENAVIIDSLFQKHPDIKTIAVKINDVQYEFHPDKATGLLSYTIFQIFLTLEFYEGQTLVKTVKVDSGRVEKGVPFFLIPEYAAAESISNGITLTVDKGFEKLLSDQSVQRLINPDLNPSTYNSML</sequence>
<feature type="transmembrane region" description="Helical" evidence="1">
    <location>
        <begin position="6"/>
        <end position="22"/>
    </location>
</feature>
<proteinExistence type="predicted"/>
<gene>
    <name evidence="2" type="ORF">EHQ64_01955</name>
</gene>
<organism evidence="2 3">
    <name type="scientific">Leptospira sarikeiensis</name>
    <dbReference type="NCBI Taxonomy" id="2484943"/>
    <lineage>
        <taxon>Bacteria</taxon>
        <taxon>Pseudomonadati</taxon>
        <taxon>Spirochaetota</taxon>
        <taxon>Spirochaetia</taxon>
        <taxon>Leptospirales</taxon>
        <taxon>Leptospiraceae</taxon>
        <taxon>Leptospira</taxon>
    </lineage>
</organism>
<keyword evidence="3" id="KW-1185">Reference proteome</keyword>
<keyword evidence="1" id="KW-0472">Membrane</keyword>
<dbReference type="RefSeq" id="WP_210410798.1">
    <property type="nucleotide sequence ID" value="NZ_RQGF01000007.1"/>
</dbReference>
<comment type="caution">
    <text evidence="2">The sequence shown here is derived from an EMBL/GenBank/DDBJ whole genome shotgun (WGS) entry which is preliminary data.</text>
</comment>
<evidence type="ECO:0000256" key="1">
    <source>
        <dbReference type="SAM" id="Phobius"/>
    </source>
</evidence>
<dbReference type="EMBL" id="RQGF01000007">
    <property type="protein sequence ID" value="TGL64635.1"/>
    <property type="molecule type" value="Genomic_DNA"/>
</dbReference>
<dbReference type="AlphaFoldDB" id="A0A4V3JSG3"/>
<evidence type="ECO:0000313" key="3">
    <source>
        <dbReference type="Proteomes" id="UP000297762"/>
    </source>
</evidence>
<accession>A0A4V3JSG3</accession>
<protein>
    <submittedName>
        <fullName evidence="2">Uncharacterized protein</fullName>
    </submittedName>
</protein>
<keyword evidence="1" id="KW-0812">Transmembrane</keyword>
<reference evidence="2" key="1">
    <citation type="journal article" date="2019" name="PLoS Negl. Trop. Dis.">
        <title>Revisiting the worldwide diversity of Leptospira species in the environment.</title>
        <authorList>
            <person name="Vincent A.T."/>
            <person name="Schiettekatte O."/>
            <person name="Bourhy P."/>
            <person name="Veyrier F.J."/>
            <person name="Picardeau M."/>
        </authorList>
    </citation>
    <scope>NUCLEOTIDE SEQUENCE [LARGE SCALE GENOMIC DNA]</scope>
    <source>
        <strain evidence="2">201702455</strain>
    </source>
</reference>
<evidence type="ECO:0000313" key="2">
    <source>
        <dbReference type="EMBL" id="TGL64635.1"/>
    </source>
</evidence>
<dbReference type="Proteomes" id="UP000297762">
    <property type="component" value="Unassembled WGS sequence"/>
</dbReference>
<keyword evidence="1" id="KW-1133">Transmembrane helix</keyword>
<name>A0A4V3JSG3_9LEPT</name>